<dbReference type="EMBL" id="IACK01015358">
    <property type="protein sequence ID" value="LAA68988.1"/>
    <property type="molecule type" value="Transcribed_RNA"/>
</dbReference>
<accession>A0A2D4HAH5</accession>
<sequence>MYNMFLQSNIQNGLIMLTEDQQNQPFFRNDTILKSHYTKLQQDHLKIKVLQLLWCQHTLCPCILLYVKVNAQNKTLVLELVFRLYILKKCISLVTQELHT</sequence>
<dbReference type="AlphaFoldDB" id="A0A2D4HAH5"/>
<name>A0A2D4HAH5_MICLE</name>
<proteinExistence type="predicted"/>
<evidence type="ECO:0000313" key="1">
    <source>
        <dbReference type="EMBL" id="LAA68988.1"/>
    </source>
</evidence>
<reference evidence="1" key="1">
    <citation type="submission" date="2017-07" db="EMBL/GenBank/DDBJ databases">
        <authorList>
            <person name="Mikheyev A."/>
            <person name="Grau M."/>
        </authorList>
    </citation>
    <scope>NUCLEOTIDE SEQUENCE</scope>
    <source>
        <tissue evidence="1">Venom_gland</tissue>
    </source>
</reference>
<reference evidence="1" key="2">
    <citation type="submission" date="2017-11" db="EMBL/GenBank/DDBJ databases">
        <title>Coralsnake Venomics: Analyses of Venom Gland Transcriptomes and Proteomes of Six Brazilian Taxa.</title>
        <authorList>
            <person name="Aird S.D."/>
            <person name="Jorge da Silva N."/>
            <person name="Qiu L."/>
            <person name="Villar-Briones A."/>
            <person name="Aparecida-Saddi V."/>
            <person name="Campos-Telles M.P."/>
            <person name="Grau M."/>
            <person name="Mikheyev A.S."/>
        </authorList>
    </citation>
    <scope>NUCLEOTIDE SEQUENCE</scope>
    <source>
        <tissue evidence="1">Venom_gland</tissue>
    </source>
</reference>
<organism evidence="1">
    <name type="scientific">Micrurus lemniscatus lemniscatus</name>
    <dbReference type="NCBI Taxonomy" id="129467"/>
    <lineage>
        <taxon>Eukaryota</taxon>
        <taxon>Metazoa</taxon>
        <taxon>Chordata</taxon>
        <taxon>Craniata</taxon>
        <taxon>Vertebrata</taxon>
        <taxon>Euteleostomi</taxon>
        <taxon>Lepidosauria</taxon>
        <taxon>Squamata</taxon>
        <taxon>Bifurcata</taxon>
        <taxon>Unidentata</taxon>
        <taxon>Episquamata</taxon>
        <taxon>Toxicofera</taxon>
        <taxon>Serpentes</taxon>
        <taxon>Colubroidea</taxon>
        <taxon>Elapidae</taxon>
        <taxon>Elapinae</taxon>
        <taxon>Micrurus</taxon>
    </lineage>
</organism>
<protein>
    <submittedName>
        <fullName evidence="1">Uncharacterized protein</fullName>
    </submittedName>
</protein>